<dbReference type="SUPFAM" id="SSF56801">
    <property type="entry name" value="Acetyl-CoA synthetase-like"/>
    <property type="match status" value="1"/>
</dbReference>
<accession>A0A2N1JG33</accession>
<protein>
    <submittedName>
        <fullName evidence="2">Uncharacterized protein</fullName>
    </submittedName>
</protein>
<dbReference type="InterPro" id="IPR010905">
    <property type="entry name" value="Glyco_hydro_88"/>
</dbReference>
<organism evidence="2 3">
    <name type="scientific">Malassezia vespertilionis</name>
    <dbReference type="NCBI Taxonomy" id="2020962"/>
    <lineage>
        <taxon>Eukaryota</taxon>
        <taxon>Fungi</taxon>
        <taxon>Dikarya</taxon>
        <taxon>Basidiomycota</taxon>
        <taxon>Ustilaginomycotina</taxon>
        <taxon>Malasseziomycetes</taxon>
        <taxon>Malasseziales</taxon>
        <taxon>Malasseziaceae</taxon>
        <taxon>Malassezia</taxon>
    </lineage>
</organism>
<evidence type="ECO:0000313" key="3">
    <source>
        <dbReference type="Proteomes" id="UP000232875"/>
    </source>
</evidence>
<dbReference type="Pfam" id="PF07470">
    <property type="entry name" value="Glyco_hydro_88"/>
    <property type="match status" value="1"/>
</dbReference>
<dbReference type="Gene3D" id="1.50.10.10">
    <property type="match status" value="1"/>
</dbReference>
<dbReference type="PANTHER" id="PTHR41814">
    <property type="entry name" value="EXPRESSED PROTEIN"/>
    <property type="match status" value="1"/>
</dbReference>
<dbReference type="GO" id="GO:0005975">
    <property type="term" value="P:carbohydrate metabolic process"/>
    <property type="evidence" value="ECO:0007669"/>
    <property type="project" value="InterPro"/>
</dbReference>
<sequence>MPWQLIEVDALSVALLASIVILVVLVKYQQQHEQPLLHPLILSHQSDASQVRSPGESPIYRNVNAPLGFDLAMRPRRTAPNVAALLGTGVTDSEASHARRILDTFLSPKELRSQAAAFAHGITALLGAHKPTIIVYGQITTAHALCGLLAATVAEAPIATLVVPDGASPHSLPAGIDTKNVALVCVDANYPIPPSLSSASLIITGTSQHEAAKRVAPHAKICDIFDVLGLSAEIEPPAVRDTSKLRSGELDQIGAQTFAQFYEPRGRCWVRATQTSMTSGVTAWLSEYPADKIPSEGDTILTDAHADMFLPAPAYVSLLLMALYSGAAITSEPTKGVMKALRATKPTLLYLSPIAAGQLKTLLWIHASSSLLYPIAFRIGVHALRKGKFALDSLADRLVFSGLRNKFGARVRATVIFSNAVTLDQAALDHLRLFLASPVMHAYMPSVLVTSNAKGIVTAPVSASNIYDLQAFQPQPIGPESKRRLAPHTGPAAVSMELKLVQDTPAVEAHSAVLEYLQRKDGGAETDPIGEIYVRGYSLAHSSAPNPEADMTLSAWFATGDVGLARTNGTLVVVAPHGATEAGILPDETMDSAVLVPIPTETAAQPKLGKTKITVTSRTSSAMAAAPAVLAMLAFGVASVDASAHTHTHTHSMLARRADAPAENLTSMHLALDSLLTSQRASWEQGVAQSAVLELFYPEYSTFSKSDKKGAEFYPPQKTDFPEKLLSLAFHSVTSQDKNGRLATIITGDEALNTGASQDSASCGEGVLIAAWCLEGFPNSAPDPRAFYGGGAQRELTYLRRNVSRSQNGAISQRATPGDVQFWSDTMYMGPPFFATYGLMTNNAKLISLAYNQVRLLRQYLLFSNTTSQGLYGHIVKDNGKNVIRWLDSRPWLTGNAWVGAGMLRVLATMTHTDDAQFQAPQNDLRTWIEDLLQVVYKQADPNTGLLRNDLGNTSSFMDGSGSALMAYNAFRFASMVPDKTQFVDFAEKVYMTLSGSLAPDGSFTSNVQIVNELSTGEQSTTSAESLAFLTMLYAARRDYYAGNVTGSSGPVEPLNKAGNNQASDSAADGIASASMALVFTSVCLSSLLLWIGA</sequence>
<gene>
    <name evidence="2" type="ORF">MVES_000453</name>
</gene>
<dbReference type="Proteomes" id="UP000232875">
    <property type="component" value="Unassembled WGS sequence"/>
</dbReference>
<evidence type="ECO:0000256" key="1">
    <source>
        <dbReference type="ARBA" id="ARBA00022801"/>
    </source>
</evidence>
<dbReference type="InterPro" id="IPR008928">
    <property type="entry name" value="6-hairpin_glycosidase_sf"/>
</dbReference>
<name>A0A2N1JG33_9BASI</name>
<keyword evidence="3" id="KW-1185">Reference proteome</keyword>
<dbReference type="OrthoDB" id="4138492at2759"/>
<dbReference type="PANTHER" id="PTHR41814:SF1">
    <property type="entry name" value="CELLULASE"/>
    <property type="match status" value="1"/>
</dbReference>
<dbReference type="SUPFAM" id="SSF48208">
    <property type="entry name" value="Six-hairpin glycosidases"/>
    <property type="match status" value="1"/>
</dbReference>
<reference evidence="2 3" key="1">
    <citation type="submission" date="2017-10" db="EMBL/GenBank/DDBJ databases">
        <title>A novel species of cold-tolerant Malassezia isolated from bats.</title>
        <authorList>
            <person name="Lorch J.M."/>
            <person name="Palmer J.M."/>
            <person name="Vanderwolf K.J."/>
            <person name="Schmidt K.Z."/>
            <person name="Verant M.L."/>
            <person name="Weller T.J."/>
            <person name="Blehert D.S."/>
        </authorList>
    </citation>
    <scope>NUCLEOTIDE SEQUENCE [LARGE SCALE GENOMIC DNA]</scope>
    <source>
        <strain evidence="2 3">NWHC:44797-103</strain>
    </source>
</reference>
<dbReference type="STRING" id="2020962.A0A2N1JG33"/>
<dbReference type="EMBL" id="KZ454987">
    <property type="protein sequence ID" value="PKI85510.1"/>
    <property type="molecule type" value="Genomic_DNA"/>
</dbReference>
<dbReference type="GO" id="GO:0016787">
    <property type="term" value="F:hydrolase activity"/>
    <property type="evidence" value="ECO:0007669"/>
    <property type="project" value="UniProtKB-KW"/>
</dbReference>
<dbReference type="Gene3D" id="3.40.50.12780">
    <property type="entry name" value="N-terminal domain of ligase-like"/>
    <property type="match status" value="1"/>
</dbReference>
<dbReference type="InterPro" id="IPR042099">
    <property type="entry name" value="ANL_N_sf"/>
</dbReference>
<evidence type="ECO:0000313" key="2">
    <source>
        <dbReference type="EMBL" id="PKI85510.1"/>
    </source>
</evidence>
<dbReference type="AlphaFoldDB" id="A0A2N1JG33"/>
<keyword evidence="1" id="KW-0378">Hydrolase</keyword>
<proteinExistence type="predicted"/>
<dbReference type="InterPro" id="IPR012341">
    <property type="entry name" value="6hp_glycosidase-like_sf"/>
</dbReference>